<dbReference type="Proteomes" id="UP000006757">
    <property type="component" value="Unassembled WGS sequence"/>
</dbReference>
<gene>
    <name evidence="2" type="ORF">A1Q2_00282</name>
</gene>
<dbReference type="HOGENOM" id="CLU_2028340_0_0_1"/>
<comment type="caution">
    <text evidence="2">The sequence shown here is derived from an EMBL/GenBank/DDBJ whole genome shotgun (WGS) entry which is preliminary data.</text>
</comment>
<dbReference type="AlphaFoldDB" id="K1VY46"/>
<dbReference type="InParanoid" id="K1VY46"/>
<feature type="region of interest" description="Disordered" evidence="1">
    <location>
        <begin position="1"/>
        <end position="21"/>
    </location>
</feature>
<evidence type="ECO:0000313" key="2">
    <source>
        <dbReference type="EMBL" id="EKD05521.1"/>
    </source>
</evidence>
<evidence type="ECO:0000313" key="3">
    <source>
        <dbReference type="Proteomes" id="UP000006757"/>
    </source>
</evidence>
<reference evidence="2 3" key="1">
    <citation type="journal article" date="2012" name="Eukaryot. Cell">
        <title>Genome sequence of the Trichosporon asahii environmental strain CBS 8904.</title>
        <authorList>
            <person name="Yang R.Y."/>
            <person name="Li H.T."/>
            <person name="Zhu H."/>
            <person name="Zhou G.P."/>
            <person name="Wang M."/>
            <person name="Wang L."/>
        </authorList>
    </citation>
    <scope>NUCLEOTIDE SEQUENCE [LARGE SCALE GENOMIC DNA]</scope>
    <source>
        <strain evidence="2 3">CBS 8904</strain>
    </source>
</reference>
<keyword evidence="3" id="KW-1185">Reference proteome</keyword>
<protein>
    <submittedName>
        <fullName evidence="2">Uncharacterized protein</fullName>
    </submittedName>
</protein>
<proteinExistence type="predicted"/>
<name>K1VY46_TRIAC</name>
<dbReference type="EMBL" id="AMBO01000091">
    <property type="protein sequence ID" value="EKD05521.1"/>
    <property type="molecule type" value="Genomic_DNA"/>
</dbReference>
<organism evidence="2 3">
    <name type="scientific">Trichosporon asahii var. asahii (strain CBS 8904)</name>
    <name type="common">Yeast</name>
    <dbReference type="NCBI Taxonomy" id="1220162"/>
    <lineage>
        <taxon>Eukaryota</taxon>
        <taxon>Fungi</taxon>
        <taxon>Dikarya</taxon>
        <taxon>Basidiomycota</taxon>
        <taxon>Agaricomycotina</taxon>
        <taxon>Tremellomycetes</taxon>
        <taxon>Trichosporonales</taxon>
        <taxon>Trichosporonaceae</taxon>
        <taxon>Trichosporon</taxon>
    </lineage>
</organism>
<sequence>MITNGSTSSMPMTSSGTPHTTSHAEIVAAGCRTSGTVSISGAVRVGRTPLMLRHAVRIGAATGGYVAGDEELGLVANIQANGPNPSQTDGVHLDLAALDGARGQARGDPIHLRCGHYPKPSD</sequence>
<evidence type="ECO:0000256" key="1">
    <source>
        <dbReference type="SAM" id="MobiDB-lite"/>
    </source>
</evidence>
<accession>K1VY46</accession>